<dbReference type="Proteomes" id="UP000655225">
    <property type="component" value="Unassembled WGS sequence"/>
</dbReference>
<feature type="region of interest" description="Disordered" evidence="1">
    <location>
        <begin position="127"/>
        <end position="327"/>
    </location>
</feature>
<feature type="compositionally biased region" description="Gly residues" evidence="1">
    <location>
        <begin position="386"/>
        <end position="395"/>
    </location>
</feature>
<keyword evidence="4" id="KW-1185">Reference proteome</keyword>
<evidence type="ECO:0000313" key="3">
    <source>
        <dbReference type="EMBL" id="KAF8413881.1"/>
    </source>
</evidence>
<sequence>MVPPLYIEQDFREGRMGRSALSNVFREESLNQEVISTVEKTMKKYADNLLRFLEGISGRLAQLELYCYNLEKSIGEMRSDLVHDHSEADSKLRSLEKHLQEVHRSVQILRDKQELVETQKELAKLQHVQKESSIKSHSEHNGKVAAPSPSDSKKTDSTPDIQNPQLALALPHQVPVPPSLPARPVEQHQPLAAPSRSTPQNVPVQTQPHAYYSSQNQLPNLPAQTQHHPQDPYLHADPQYQRPQVQDLSMQTPQQPLPPPTQVNQTQQTLPFSQYQQQWPQQFPQPVQPPQQPSTQAQIRPQTTKVYPPYPPTQPANPSPDTFPGSMPMQVPYSGIPQLGASHAEPMAYGYGGAGRTTLQQQPPPQHNMQRQPQPQTNQGTFGAHLGDGVGGYPGAGPHPTQSPGQGYMLYDGEGGRASHPPPPPPHFSQGGYPPTHISSVQNTQPTTGSSLLVRHPSPSQMMRSHPYSELIEKAVSMGYGREHVASVIHRMEESGQPVDFNAVLDRLNVHSSGGSQRGWSG</sequence>
<dbReference type="PANTHER" id="PTHR31805">
    <property type="entry name" value="RECEPTOR-LIKE KINASE, PUTATIVE (DUF1421)-RELATED"/>
    <property type="match status" value="1"/>
</dbReference>
<feature type="compositionally biased region" description="Polar residues" evidence="1">
    <location>
        <begin position="437"/>
        <end position="451"/>
    </location>
</feature>
<dbReference type="OrthoDB" id="549883at2759"/>
<organism evidence="3 4">
    <name type="scientific">Tetracentron sinense</name>
    <name type="common">Spur-leaf</name>
    <dbReference type="NCBI Taxonomy" id="13715"/>
    <lineage>
        <taxon>Eukaryota</taxon>
        <taxon>Viridiplantae</taxon>
        <taxon>Streptophyta</taxon>
        <taxon>Embryophyta</taxon>
        <taxon>Tracheophyta</taxon>
        <taxon>Spermatophyta</taxon>
        <taxon>Magnoliopsida</taxon>
        <taxon>Trochodendrales</taxon>
        <taxon>Trochodendraceae</taxon>
        <taxon>Tetracentron</taxon>
    </lineage>
</organism>
<feature type="compositionally biased region" description="Polar residues" evidence="1">
    <location>
        <begin position="357"/>
        <end position="381"/>
    </location>
</feature>
<feature type="compositionally biased region" description="Polar residues" evidence="1">
    <location>
        <begin position="241"/>
        <end position="250"/>
    </location>
</feature>
<feature type="region of interest" description="Disordered" evidence="1">
    <location>
        <begin position="348"/>
        <end position="465"/>
    </location>
</feature>
<dbReference type="PANTHER" id="PTHR31805:SF16">
    <property type="entry name" value="FORMIN-LIKE PROTEIN (DUF1421)"/>
    <property type="match status" value="1"/>
</dbReference>
<evidence type="ECO:0000313" key="4">
    <source>
        <dbReference type="Proteomes" id="UP000655225"/>
    </source>
</evidence>
<dbReference type="AlphaFoldDB" id="A0A835DS01"/>
<proteinExistence type="predicted"/>
<dbReference type="EMBL" id="JABCRI010000001">
    <property type="protein sequence ID" value="KAF8413881.1"/>
    <property type="molecule type" value="Genomic_DNA"/>
</dbReference>
<feature type="domain" description="DUF1421" evidence="2">
    <location>
        <begin position="468"/>
        <end position="512"/>
    </location>
</feature>
<feature type="compositionally biased region" description="Basic and acidic residues" evidence="1">
    <location>
        <begin position="127"/>
        <end position="142"/>
    </location>
</feature>
<accession>A0A835DS01</accession>
<dbReference type="Pfam" id="PF07223">
    <property type="entry name" value="DUF1421"/>
    <property type="match status" value="1"/>
</dbReference>
<evidence type="ECO:0000259" key="2">
    <source>
        <dbReference type="Pfam" id="PF07223"/>
    </source>
</evidence>
<gene>
    <name evidence="3" type="ORF">HHK36_001875</name>
</gene>
<evidence type="ECO:0000256" key="1">
    <source>
        <dbReference type="SAM" id="MobiDB-lite"/>
    </source>
</evidence>
<feature type="compositionally biased region" description="Low complexity" evidence="1">
    <location>
        <begin position="262"/>
        <end position="285"/>
    </location>
</feature>
<dbReference type="OMA" id="QDMICTI"/>
<feature type="compositionally biased region" description="Polar residues" evidence="1">
    <location>
        <begin position="195"/>
        <end position="227"/>
    </location>
</feature>
<feature type="compositionally biased region" description="Pro residues" evidence="1">
    <location>
        <begin position="308"/>
        <end position="318"/>
    </location>
</feature>
<protein>
    <recommendedName>
        <fullName evidence="2">DUF1421 domain-containing protein</fullName>
    </recommendedName>
</protein>
<name>A0A835DS01_TETSI</name>
<dbReference type="InterPro" id="IPR010820">
    <property type="entry name" value="DUF1421"/>
</dbReference>
<reference evidence="3 4" key="1">
    <citation type="submission" date="2020-04" db="EMBL/GenBank/DDBJ databases">
        <title>Plant Genome Project.</title>
        <authorList>
            <person name="Zhang R.-G."/>
        </authorList>
    </citation>
    <scope>NUCLEOTIDE SEQUENCE [LARGE SCALE GENOMIC DNA]</scope>
    <source>
        <strain evidence="3">YNK0</strain>
        <tissue evidence="3">Leaf</tissue>
    </source>
</reference>
<comment type="caution">
    <text evidence="3">The sequence shown here is derived from an EMBL/GenBank/DDBJ whole genome shotgun (WGS) entry which is preliminary data.</text>
</comment>
<feature type="compositionally biased region" description="Low complexity" evidence="1">
    <location>
        <begin position="293"/>
        <end position="307"/>
    </location>
</feature>